<dbReference type="RefSeq" id="WP_075692133.1">
    <property type="nucleotide sequence ID" value="NZ_CP009248.1"/>
</dbReference>
<dbReference type="OrthoDB" id="9762169at2"/>
<comment type="subcellular location">
    <subcellularLocation>
        <location evidence="1">Cell envelope</location>
    </subcellularLocation>
</comment>
<evidence type="ECO:0000259" key="6">
    <source>
        <dbReference type="SMART" id="SM00062"/>
    </source>
</evidence>
<dbReference type="GO" id="GO:0030313">
    <property type="term" value="C:cell envelope"/>
    <property type="evidence" value="ECO:0007669"/>
    <property type="project" value="UniProtKB-SubCell"/>
</dbReference>
<evidence type="ECO:0000313" key="7">
    <source>
        <dbReference type="EMBL" id="APT90880.1"/>
    </source>
</evidence>
<sequence>MSNRIRGALAAAVLALSALAAGGCVTNEEGGRPPDWAPVRPAEVPEIAALLPEGIRESGELVIGTNPPFAPAEFKDSAGEIIGFDIDLAQAIADVVGVRLVVQEQDFSLILPSISGGTLDFGASGFTDNEERRATYDFVDYLEAGLQWARQPGSAVTPEDACGMKVAVQRGTVSDTDDVPAADASCARRGLPPVEKLSYPDSGTAATAVVLGRADALSADSPVTAWAVKRAEGKLEFAGDIHDGAMYGWPVPKGSELAPVLAAALQHLIDSGDYRRICEIWGLADGAVDAARINGEEIP</sequence>
<evidence type="ECO:0000256" key="2">
    <source>
        <dbReference type="ARBA" id="ARBA00010333"/>
    </source>
</evidence>
<dbReference type="InterPro" id="IPR018313">
    <property type="entry name" value="SBP_3_CS"/>
</dbReference>
<dbReference type="InterPro" id="IPR001638">
    <property type="entry name" value="Solute-binding_3/MltF_N"/>
</dbReference>
<gene>
    <name evidence="7" type="ORF">CSPHI_07305</name>
</gene>
<evidence type="ECO:0000256" key="1">
    <source>
        <dbReference type="ARBA" id="ARBA00004196"/>
    </source>
</evidence>
<dbReference type="AlphaFoldDB" id="A0A1L7CYH6"/>
<dbReference type="Pfam" id="PF00497">
    <property type="entry name" value="SBP_bac_3"/>
    <property type="match status" value="1"/>
</dbReference>
<name>A0A1L7CYH6_9CORY</name>
<comment type="similarity">
    <text evidence="2 4">Belongs to the bacterial solute-binding protein 3 family.</text>
</comment>
<dbReference type="PANTHER" id="PTHR35936:SF17">
    <property type="entry name" value="ARGININE-BINDING EXTRACELLULAR PROTEIN ARTP"/>
    <property type="match status" value="1"/>
</dbReference>
<dbReference type="PROSITE" id="PS01039">
    <property type="entry name" value="SBP_BACTERIAL_3"/>
    <property type="match status" value="1"/>
</dbReference>
<dbReference type="EMBL" id="CP009248">
    <property type="protein sequence ID" value="APT90880.1"/>
    <property type="molecule type" value="Genomic_DNA"/>
</dbReference>
<organism evidence="7 8">
    <name type="scientific">Corynebacterium sphenisci DSM 44792</name>
    <dbReference type="NCBI Taxonomy" id="1437874"/>
    <lineage>
        <taxon>Bacteria</taxon>
        <taxon>Bacillati</taxon>
        <taxon>Actinomycetota</taxon>
        <taxon>Actinomycetes</taxon>
        <taxon>Mycobacteriales</taxon>
        <taxon>Corynebacteriaceae</taxon>
        <taxon>Corynebacterium</taxon>
    </lineage>
</organism>
<feature type="signal peptide" evidence="5">
    <location>
        <begin position="1"/>
        <end position="20"/>
    </location>
</feature>
<protein>
    <submittedName>
        <fullName evidence="7">ABC transporter substrate-binding protein</fullName>
    </submittedName>
</protein>
<feature type="chain" id="PRO_5013041173" evidence="5">
    <location>
        <begin position="21"/>
        <end position="299"/>
    </location>
</feature>
<dbReference type="SUPFAM" id="SSF53850">
    <property type="entry name" value="Periplasmic binding protein-like II"/>
    <property type="match status" value="1"/>
</dbReference>
<dbReference type="KEGG" id="csph:CSPHI_07305"/>
<dbReference type="PANTHER" id="PTHR35936">
    <property type="entry name" value="MEMBRANE-BOUND LYTIC MUREIN TRANSGLYCOSYLASE F"/>
    <property type="match status" value="1"/>
</dbReference>
<keyword evidence="3 5" id="KW-0732">Signal</keyword>
<keyword evidence="8" id="KW-1185">Reference proteome</keyword>
<reference evidence="7 8" key="1">
    <citation type="submission" date="2014-08" db="EMBL/GenBank/DDBJ databases">
        <title>Complete genome sequence of Corynebacterium sphenisci CECT 5990(T) (=DSM 44792(T)), isolated from healthy wild penguins.</title>
        <authorList>
            <person name="Ruckert C."/>
            <person name="Albersmeier A."/>
            <person name="Winkler A."/>
            <person name="Kalinowski J."/>
        </authorList>
    </citation>
    <scope>NUCLEOTIDE SEQUENCE [LARGE SCALE GENOMIC DNA]</scope>
    <source>
        <strain evidence="7 8">DSM 44792</strain>
    </source>
</reference>
<feature type="domain" description="Solute-binding protein family 3/N-terminal" evidence="6">
    <location>
        <begin position="60"/>
        <end position="285"/>
    </location>
</feature>
<evidence type="ECO:0000313" key="8">
    <source>
        <dbReference type="Proteomes" id="UP000185469"/>
    </source>
</evidence>
<proteinExistence type="inferred from homology"/>
<evidence type="ECO:0000256" key="3">
    <source>
        <dbReference type="ARBA" id="ARBA00022729"/>
    </source>
</evidence>
<dbReference type="PROSITE" id="PS51257">
    <property type="entry name" value="PROKAR_LIPOPROTEIN"/>
    <property type="match status" value="1"/>
</dbReference>
<dbReference type="STRING" id="1437874.CSPHI_07305"/>
<dbReference type="SMART" id="SM00062">
    <property type="entry name" value="PBPb"/>
    <property type="match status" value="1"/>
</dbReference>
<evidence type="ECO:0000256" key="4">
    <source>
        <dbReference type="RuleBase" id="RU003744"/>
    </source>
</evidence>
<dbReference type="Gene3D" id="3.40.190.10">
    <property type="entry name" value="Periplasmic binding protein-like II"/>
    <property type="match status" value="2"/>
</dbReference>
<accession>A0A1L7CYH6</accession>
<evidence type="ECO:0000256" key="5">
    <source>
        <dbReference type="SAM" id="SignalP"/>
    </source>
</evidence>
<dbReference type="CDD" id="cd01004">
    <property type="entry name" value="PBP2_MidA_like"/>
    <property type="match status" value="1"/>
</dbReference>
<dbReference type="Proteomes" id="UP000185469">
    <property type="component" value="Chromosome"/>
</dbReference>